<dbReference type="OrthoDB" id="2972467at2"/>
<proteinExistence type="predicted"/>
<gene>
    <name evidence="1" type="ORF">A8C32_17825</name>
</gene>
<reference evidence="1 2" key="1">
    <citation type="submission" date="2016-05" db="EMBL/GenBank/DDBJ databases">
        <title>Draft Genome Sequence of Algibacter sp. Strain SK-16 Isolated from the Surface Water of Aburatsubo Inlet.</title>
        <authorList>
            <person name="Wong S.-K."/>
            <person name="Yoshizawa S."/>
            <person name="Nakajima Y."/>
            <person name="Ogura Y."/>
            <person name="Tetsuya H."/>
            <person name="Hamasaki K."/>
        </authorList>
    </citation>
    <scope>NUCLEOTIDE SEQUENCE [LARGE SCALE GENOMIC DNA]</scope>
    <source>
        <strain evidence="1 2">SK-16</strain>
    </source>
</reference>
<dbReference type="AlphaFoldDB" id="A0A1E5T7H8"/>
<evidence type="ECO:0000313" key="1">
    <source>
        <dbReference type="EMBL" id="OEK07298.1"/>
    </source>
</evidence>
<name>A0A1E5T7H8_9FLAO</name>
<organism evidence="1 2">
    <name type="scientific">Flavivirga aquatica</name>
    <dbReference type="NCBI Taxonomy" id="1849968"/>
    <lineage>
        <taxon>Bacteria</taxon>
        <taxon>Pseudomonadati</taxon>
        <taxon>Bacteroidota</taxon>
        <taxon>Flavobacteriia</taxon>
        <taxon>Flavobacteriales</taxon>
        <taxon>Flavobacteriaceae</taxon>
        <taxon>Flavivirga</taxon>
    </lineage>
</organism>
<evidence type="ECO:0000313" key="2">
    <source>
        <dbReference type="Proteomes" id="UP000095713"/>
    </source>
</evidence>
<sequence>MHDPRIGRFFAVDPLAKEYPWNSSYAFSENRVMDRIELEGLEATETEAAQVQASIVYWQLHKHYGSAKTLNSQSAKDLHENSWIQGISGNSAIISQLLDISKRQYYFEQAKNGRGEYYENLFKAALNVGTASDVVKVWNKQVDEWNGLIISFGMAFANAYGVSSGYYGSTAAVPKSRTYNIKVTEIVHNGFNATENAVINEASAILKSNGFKLIEEAAKKGKFEEVVINGRRVIFEPNLPSEGFTLMEEGAFVMGGKAFTSTEEVSKTVLHELYRLTTSKISTEGAGLTQKLATQETMSAFQFAEKAAKVIE</sequence>
<accession>A0A1E5T7H8</accession>
<dbReference type="STRING" id="1849968.A8C32_17825"/>
<dbReference type="Proteomes" id="UP000095713">
    <property type="component" value="Unassembled WGS sequence"/>
</dbReference>
<keyword evidence="2" id="KW-1185">Reference proteome</keyword>
<protein>
    <submittedName>
        <fullName evidence="1">Uncharacterized protein</fullName>
    </submittedName>
</protein>
<comment type="caution">
    <text evidence="1">The sequence shown here is derived from an EMBL/GenBank/DDBJ whole genome shotgun (WGS) entry which is preliminary data.</text>
</comment>
<dbReference type="EMBL" id="MDJD01000048">
    <property type="protein sequence ID" value="OEK07298.1"/>
    <property type="molecule type" value="Genomic_DNA"/>
</dbReference>